<dbReference type="SUPFAM" id="SSF46785">
    <property type="entry name" value="Winged helix' DNA-binding domain"/>
    <property type="match status" value="1"/>
</dbReference>
<evidence type="ECO:0000313" key="3">
    <source>
        <dbReference type="Proteomes" id="UP001501599"/>
    </source>
</evidence>
<dbReference type="Proteomes" id="UP001501599">
    <property type="component" value="Unassembled WGS sequence"/>
</dbReference>
<evidence type="ECO:0000256" key="1">
    <source>
        <dbReference type="SAM" id="MobiDB-lite"/>
    </source>
</evidence>
<name>A0ABP5MAA3_9MICO</name>
<feature type="compositionally biased region" description="Low complexity" evidence="1">
    <location>
        <begin position="101"/>
        <end position="122"/>
    </location>
</feature>
<evidence type="ECO:0008006" key="4">
    <source>
        <dbReference type="Google" id="ProtNLM"/>
    </source>
</evidence>
<protein>
    <recommendedName>
        <fullName evidence="4">Helix-turn-helix domain-containing protein</fullName>
    </recommendedName>
</protein>
<comment type="caution">
    <text evidence="2">The sequence shown here is derived from an EMBL/GenBank/DDBJ whole genome shotgun (WGS) entry which is preliminary data.</text>
</comment>
<dbReference type="EMBL" id="BAAAQT010000001">
    <property type="protein sequence ID" value="GAA2171123.1"/>
    <property type="molecule type" value="Genomic_DNA"/>
</dbReference>
<dbReference type="RefSeq" id="WP_344339724.1">
    <property type="nucleotide sequence ID" value="NZ_BAAAQT010000001.1"/>
</dbReference>
<proteinExistence type="predicted"/>
<keyword evidence="3" id="KW-1185">Reference proteome</keyword>
<dbReference type="InterPro" id="IPR036390">
    <property type="entry name" value="WH_DNA-bd_sf"/>
</dbReference>
<dbReference type="Gene3D" id="1.10.10.10">
    <property type="entry name" value="Winged helix-like DNA-binding domain superfamily/Winged helix DNA-binding domain"/>
    <property type="match status" value="1"/>
</dbReference>
<gene>
    <name evidence="2" type="ORF">GCM10009846_03870</name>
</gene>
<accession>A0ABP5MAA3</accession>
<dbReference type="Pfam" id="PF13730">
    <property type="entry name" value="HTH_36"/>
    <property type="match status" value="1"/>
</dbReference>
<evidence type="ECO:0000313" key="2">
    <source>
        <dbReference type="EMBL" id="GAA2171123.1"/>
    </source>
</evidence>
<reference evidence="3" key="1">
    <citation type="journal article" date="2019" name="Int. J. Syst. Evol. Microbiol.">
        <title>The Global Catalogue of Microorganisms (GCM) 10K type strain sequencing project: providing services to taxonomists for standard genome sequencing and annotation.</title>
        <authorList>
            <consortium name="The Broad Institute Genomics Platform"/>
            <consortium name="The Broad Institute Genome Sequencing Center for Infectious Disease"/>
            <person name="Wu L."/>
            <person name="Ma J."/>
        </authorList>
    </citation>
    <scope>NUCLEOTIDE SEQUENCE [LARGE SCALE GENOMIC DNA]</scope>
    <source>
        <strain evidence="3">JCM 16026</strain>
    </source>
</reference>
<sequence>MSVKLYGWAWDQVALISPAAHHVLLALAEFADKHGLCFPSQATLAAKTGRGERTVRRALHELEEAGLIKRSRRRRMDGSRTSDEFRLLLGAEVTVQPGNDSAQAANQSEQAANQSEQAANESRSCGLAGRARRTRQRNPSENPPENPSRIDTAFAAFTDAYPAQAHDGSADAWPAFARAARSGVDLELITEGAHAYAQSRANEDPKFTQGMQRWLSSRGWERTYPTQTQTVLTNRSRELLALVERNKAQEANHAEVRDLDAARAHLAVRRA</sequence>
<feature type="region of interest" description="Disordered" evidence="1">
    <location>
        <begin position="100"/>
        <end position="150"/>
    </location>
</feature>
<dbReference type="InterPro" id="IPR036388">
    <property type="entry name" value="WH-like_DNA-bd_sf"/>
</dbReference>
<organism evidence="2 3">
    <name type="scientific">Agrococcus versicolor</name>
    <dbReference type="NCBI Taxonomy" id="501482"/>
    <lineage>
        <taxon>Bacteria</taxon>
        <taxon>Bacillati</taxon>
        <taxon>Actinomycetota</taxon>
        <taxon>Actinomycetes</taxon>
        <taxon>Micrococcales</taxon>
        <taxon>Microbacteriaceae</taxon>
        <taxon>Agrococcus</taxon>
    </lineage>
</organism>